<dbReference type="Pfam" id="PF12682">
    <property type="entry name" value="Flavodoxin_4"/>
    <property type="match status" value="1"/>
</dbReference>
<dbReference type="Gene3D" id="3.40.50.360">
    <property type="match status" value="1"/>
</dbReference>
<name>A0A172S138_9ACTN</name>
<dbReference type="PANTHER" id="PTHR39201">
    <property type="entry name" value="EXPORTED PROTEIN-RELATED"/>
    <property type="match status" value="1"/>
</dbReference>
<dbReference type="OrthoDB" id="9806505at2"/>
<dbReference type="KEGG" id="ddt:AAY81_09455"/>
<evidence type="ECO:0000259" key="1">
    <source>
        <dbReference type="Pfam" id="PF12682"/>
    </source>
</evidence>
<dbReference type="NCBIfam" id="NF005501">
    <property type="entry name" value="PRK07116.1"/>
    <property type="match status" value="1"/>
</dbReference>
<accession>A0A172S138</accession>
<keyword evidence="3" id="KW-1185">Reference proteome</keyword>
<feature type="domain" description="Flavodoxin-like" evidence="1">
    <location>
        <begin position="3"/>
        <end position="155"/>
    </location>
</feature>
<sequence>MSKALVAYFSASGTTAAVAQKLAQAVGADVAEIAPEQPYSAADLNWRDSKSRSSVEMNDESSRPAVVDDGLSVSAYDVVYVGFPVWWYVEPRIIDTFLEAHDFAGKKIVPFATSGGSGLGKAPQRMQAIAVGATVVSGGLLNGNPGIEELRDWANAQ</sequence>
<dbReference type="PATRIC" id="fig|79604.3.peg.1896"/>
<dbReference type="SUPFAM" id="SSF52218">
    <property type="entry name" value="Flavoproteins"/>
    <property type="match status" value="1"/>
</dbReference>
<dbReference type="STRING" id="79604.AAY81_09455"/>
<evidence type="ECO:0000313" key="2">
    <source>
        <dbReference type="EMBL" id="SEO38973.1"/>
    </source>
</evidence>
<dbReference type="AlphaFoldDB" id="A0A172S138"/>
<dbReference type="GO" id="GO:0010181">
    <property type="term" value="F:FMN binding"/>
    <property type="evidence" value="ECO:0007669"/>
    <property type="project" value="InterPro"/>
</dbReference>
<organism evidence="2 3">
    <name type="scientific">Denitrobacterium detoxificans</name>
    <dbReference type="NCBI Taxonomy" id="79604"/>
    <lineage>
        <taxon>Bacteria</taxon>
        <taxon>Bacillati</taxon>
        <taxon>Actinomycetota</taxon>
        <taxon>Coriobacteriia</taxon>
        <taxon>Eggerthellales</taxon>
        <taxon>Eggerthellaceae</taxon>
        <taxon>Denitrobacterium</taxon>
    </lineage>
</organism>
<dbReference type="EMBL" id="FOEC01000001">
    <property type="protein sequence ID" value="SEO38973.1"/>
    <property type="molecule type" value="Genomic_DNA"/>
</dbReference>
<dbReference type="InterPro" id="IPR008254">
    <property type="entry name" value="Flavodoxin/NO_synth"/>
</dbReference>
<dbReference type="PANTHER" id="PTHR39201:SF1">
    <property type="entry name" value="FLAVODOXIN-LIKE DOMAIN-CONTAINING PROTEIN"/>
    <property type="match status" value="1"/>
</dbReference>
<proteinExistence type="predicted"/>
<dbReference type="RefSeq" id="WP_066665229.1">
    <property type="nucleotide sequence ID" value="NZ_CP011402.1"/>
</dbReference>
<evidence type="ECO:0000313" key="3">
    <source>
        <dbReference type="Proteomes" id="UP000182975"/>
    </source>
</evidence>
<reference evidence="3" key="1">
    <citation type="submission" date="2016-10" db="EMBL/GenBank/DDBJ databases">
        <authorList>
            <person name="Varghese N."/>
        </authorList>
    </citation>
    <scope>NUCLEOTIDE SEQUENCE [LARGE SCALE GENOMIC DNA]</scope>
    <source>
        <strain evidence="3">DSM 21843</strain>
    </source>
</reference>
<gene>
    <name evidence="2" type="ORF">SAMN02910314_00088</name>
</gene>
<protein>
    <submittedName>
        <fullName evidence="2">Flavodoxin</fullName>
    </submittedName>
</protein>
<dbReference type="Proteomes" id="UP000182975">
    <property type="component" value="Unassembled WGS sequence"/>
</dbReference>
<dbReference type="InterPro" id="IPR029039">
    <property type="entry name" value="Flavoprotein-like_sf"/>
</dbReference>